<dbReference type="Proteomes" id="UP000564033">
    <property type="component" value="Unassembled WGS sequence"/>
</dbReference>
<dbReference type="SUPFAM" id="SSF53178">
    <property type="entry name" value="Peptidyl-tRNA hydrolase-like"/>
    <property type="match status" value="1"/>
</dbReference>
<keyword evidence="3" id="KW-0694">RNA-binding</keyword>
<dbReference type="NCBIfam" id="TIGR00447">
    <property type="entry name" value="pth"/>
    <property type="match status" value="1"/>
</dbReference>
<evidence type="ECO:0000313" key="4">
    <source>
        <dbReference type="EMBL" id="NLZ24567.1"/>
    </source>
</evidence>
<dbReference type="AlphaFoldDB" id="A0A847VDZ8"/>
<dbReference type="Gene3D" id="3.40.50.1470">
    <property type="entry name" value="Peptidyl-tRNA hydrolase"/>
    <property type="match status" value="1"/>
</dbReference>
<evidence type="ECO:0000256" key="2">
    <source>
        <dbReference type="ARBA" id="ARBA00022801"/>
    </source>
</evidence>
<protein>
    <submittedName>
        <fullName evidence="4">Peptidyl-tRNA hydrolase</fullName>
    </submittedName>
</protein>
<evidence type="ECO:0000313" key="5">
    <source>
        <dbReference type="Proteomes" id="UP000564033"/>
    </source>
</evidence>
<sequence>MFLVTGLGNPTKEYEFTPHNAGYIFVDMLREYLLGNSDLDVSDWINEKKLFLSDICRVKKEGELIGILQKPLTYMNNSGSAVNLLTEKYPINQYILVHDDLDIPLGKYKVQRGRSPKDHKGVLSVERVLKERDFLRVRLGIDNREERDIDGERYVLMPYNREELEVLKNTIISSISVFLTQADMF</sequence>
<reference evidence="4 5" key="1">
    <citation type="journal article" date="2020" name="Biotechnol. Biofuels">
        <title>New insights from the biogas microbiome by comprehensive genome-resolved metagenomics of nearly 1600 species originating from multiple anaerobic digesters.</title>
        <authorList>
            <person name="Campanaro S."/>
            <person name="Treu L."/>
            <person name="Rodriguez-R L.M."/>
            <person name="Kovalovszki A."/>
            <person name="Ziels R.M."/>
            <person name="Maus I."/>
            <person name="Zhu X."/>
            <person name="Kougias P.G."/>
            <person name="Basile A."/>
            <person name="Luo G."/>
            <person name="Schluter A."/>
            <person name="Konstantinidis K.T."/>
            <person name="Angelidaki I."/>
        </authorList>
    </citation>
    <scope>NUCLEOTIDE SEQUENCE [LARGE SCALE GENOMIC DNA]</scope>
    <source>
        <strain evidence="4">AS19jrsBPTG_9</strain>
    </source>
</reference>
<accession>A0A847VDZ8</accession>
<evidence type="ECO:0000256" key="3">
    <source>
        <dbReference type="ARBA" id="ARBA00022884"/>
    </source>
</evidence>
<dbReference type="PANTHER" id="PTHR17224">
    <property type="entry name" value="PEPTIDYL-TRNA HYDROLASE"/>
    <property type="match status" value="1"/>
</dbReference>
<name>A0A847VDZ8_9BACT</name>
<dbReference type="GO" id="GO:0004045">
    <property type="term" value="F:peptidyl-tRNA hydrolase activity"/>
    <property type="evidence" value="ECO:0007669"/>
    <property type="project" value="InterPro"/>
</dbReference>
<keyword evidence="2 4" id="KW-0378">Hydrolase</keyword>
<evidence type="ECO:0000256" key="1">
    <source>
        <dbReference type="ARBA" id="ARBA00022555"/>
    </source>
</evidence>
<proteinExistence type="predicted"/>
<dbReference type="EMBL" id="JAAZIL010000057">
    <property type="protein sequence ID" value="NLZ24567.1"/>
    <property type="molecule type" value="Genomic_DNA"/>
</dbReference>
<keyword evidence="1" id="KW-0820">tRNA-binding</keyword>
<dbReference type="PANTHER" id="PTHR17224:SF1">
    <property type="entry name" value="PEPTIDYL-TRNA HYDROLASE"/>
    <property type="match status" value="1"/>
</dbReference>
<dbReference type="InterPro" id="IPR001328">
    <property type="entry name" value="Pept_tRNA_hydro"/>
</dbReference>
<dbReference type="GO" id="GO:0000049">
    <property type="term" value="F:tRNA binding"/>
    <property type="evidence" value="ECO:0007669"/>
    <property type="project" value="UniProtKB-KW"/>
</dbReference>
<comment type="caution">
    <text evidence="4">The sequence shown here is derived from an EMBL/GenBank/DDBJ whole genome shotgun (WGS) entry which is preliminary data.</text>
</comment>
<dbReference type="InterPro" id="IPR036416">
    <property type="entry name" value="Pept_tRNA_hydro_sf"/>
</dbReference>
<organism evidence="4 5">
    <name type="scientific">Candidatus Dojkabacteria bacterium</name>
    <dbReference type="NCBI Taxonomy" id="2099670"/>
    <lineage>
        <taxon>Bacteria</taxon>
        <taxon>Candidatus Dojkabacteria</taxon>
    </lineage>
</organism>
<dbReference type="Pfam" id="PF01195">
    <property type="entry name" value="Pept_tRNA_hydro"/>
    <property type="match status" value="1"/>
</dbReference>
<gene>
    <name evidence="4" type="ORF">GX888_02380</name>
</gene>